<comment type="caution">
    <text evidence="2">The sequence shown here is derived from an EMBL/GenBank/DDBJ whole genome shotgun (WGS) entry which is preliminary data.</text>
</comment>
<gene>
    <name evidence="2" type="ORF">SAMEA2070301_03102</name>
</gene>
<organism evidence="2 3">
    <name type="scientific">Mycobacteroides abscessus subsp. abscessus</name>
    <dbReference type="NCBI Taxonomy" id="1185650"/>
    <lineage>
        <taxon>Bacteria</taxon>
        <taxon>Bacillati</taxon>
        <taxon>Actinomycetota</taxon>
        <taxon>Actinomycetes</taxon>
        <taxon>Mycobacteriales</taxon>
        <taxon>Mycobacteriaceae</taxon>
        <taxon>Mycobacteroides</taxon>
        <taxon>Mycobacteroides abscessus</taxon>
    </lineage>
</organism>
<sequence length="114" mass="12560">MSLVDELIDLDAETVVSLFGALAAGGVLSKAIEFVTGRRKRKVDEAQVLSAISTAIREEVRKENAELRDRLDQLLGAVTGLTDILDDLFPKITGLDEEERIALRRKINLAKRVS</sequence>
<accession>A0AB38D0W1</accession>
<reference evidence="2 3" key="1">
    <citation type="submission" date="2016-11" db="EMBL/GenBank/DDBJ databases">
        <authorList>
            <consortium name="Pathogen Informatics"/>
        </authorList>
    </citation>
    <scope>NUCLEOTIDE SEQUENCE [LARGE SCALE GENOMIC DNA]</scope>
    <source>
        <strain evidence="2 3">104</strain>
    </source>
</reference>
<evidence type="ECO:0000313" key="2">
    <source>
        <dbReference type="EMBL" id="SIB17252.1"/>
    </source>
</evidence>
<keyword evidence="1" id="KW-0472">Membrane</keyword>
<proteinExistence type="predicted"/>
<keyword evidence="1" id="KW-1133">Transmembrane helix</keyword>
<dbReference type="AlphaFoldDB" id="A0AB38D0W1"/>
<keyword evidence="1" id="KW-0812">Transmembrane</keyword>
<evidence type="ECO:0000256" key="1">
    <source>
        <dbReference type="SAM" id="Phobius"/>
    </source>
</evidence>
<feature type="transmembrane region" description="Helical" evidence="1">
    <location>
        <begin position="12"/>
        <end position="32"/>
    </location>
</feature>
<protein>
    <submittedName>
        <fullName evidence="2">Uncharacterized protein</fullName>
    </submittedName>
</protein>
<name>A0AB38D0W1_9MYCO</name>
<dbReference type="Proteomes" id="UP000185210">
    <property type="component" value="Unassembled WGS sequence"/>
</dbReference>
<dbReference type="EMBL" id="FSHM01000004">
    <property type="protein sequence ID" value="SIB17252.1"/>
    <property type="molecule type" value="Genomic_DNA"/>
</dbReference>
<evidence type="ECO:0000313" key="3">
    <source>
        <dbReference type="Proteomes" id="UP000185210"/>
    </source>
</evidence>